<evidence type="ECO:0000256" key="1">
    <source>
        <dbReference type="ARBA" id="ARBA00006484"/>
    </source>
</evidence>
<dbReference type="InterPro" id="IPR002347">
    <property type="entry name" value="SDR_fam"/>
</dbReference>
<proteinExistence type="inferred from homology"/>
<dbReference type="InterPro" id="IPR020904">
    <property type="entry name" value="Sc_DH/Rdtase_CS"/>
</dbReference>
<keyword evidence="7" id="KW-1185">Reference proteome</keyword>
<accession>A0A9P4MRX3</accession>
<evidence type="ECO:0000256" key="2">
    <source>
        <dbReference type="ARBA" id="ARBA00022857"/>
    </source>
</evidence>
<dbReference type="InterPro" id="IPR036291">
    <property type="entry name" value="NAD(P)-bd_dom_sf"/>
</dbReference>
<name>A0A9P4MRX3_9PEZI</name>
<comment type="similarity">
    <text evidence="1 4">Belongs to the short-chain dehydrogenases/reductases (SDR) family.</text>
</comment>
<dbReference type="PRINTS" id="PR00081">
    <property type="entry name" value="GDHRDH"/>
</dbReference>
<evidence type="ECO:0000256" key="3">
    <source>
        <dbReference type="ARBA" id="ARBA00023002"/>
    </source>
</evidence>
<dbReference type="OrthoDB" id="3819888at2759"/>
<dbReference type="GO" id="GO:0016491">
    <property type="term" value="F:oxidoreductase activity"/>
    <property type="evidence" value="ECO:0007669"/>
    <property type="project" value="UniProtKB-KW"/>
</dbReference>
<dbReference type="Proteomes" id="UP000799439">
    <property type="component" value="Unassembled WGS sequence"/>
</dbReference>
<dbReference type="Pfam" id="PF00106">
    <property type="entry name" value="adh_short"/>
    <property type="match status" value="1"/>
</dbReference>
<sequence length="300" mass="32657">MSGSISSPNNNNDFKLDNLFDVKDRVVVITGGGSGIGLMATQAFAVNGAKVYIIGRTLEKLETVAKTYGKDVPGQIIPLQGDISDKKDIARLYEEIKKREKCVCVLINNAGISSNTLQTEAKSAEEMKANLFDNEDSNIEDWVDTYRTNVPQCFFMTTAFLPLLRASTEHHKGYSGCVINVCSISGIVKTAQHHFAYNASKAAVIHLTKMLGWEIANNGLKIRVNSIAPGVFPSEMTSDTTHDNQKSEIPKEKFEGKVPADRPGNDKDMAQGMLFVTANQYINGQTIVIDGGYVLKAGSA</sequence>
<organism evidence="6 7">
    <name type="scientific">Myriangium duriaei CBS 260.36</name>
    <dbReference type="NCBI Taxonomy" id="1168546"/>
    <lineage>
        <taxon>Eukaryota</taxon>
        <taxon>Fungi</taxon>
        <taxon>Dikarya</taxon>
        <taxon>Ascomycota</taxon>
        <taxon>Pezizomycotina</taxon>
        <taxon>Dothideomycetes</taxon>
        <taxon>Dothideomycetidae</taxon>
        <taxon>Myriangiales</taxon>
        <taxon>Myriangiaceae</taxon>
        <taxon>Myriangium</taxon>
    </lineage>
</organism>
<reference evidence="6" key="1">
    <citation type="journal article" date="2020" name="Stud. Mycol.">
        <title>101 Dothideomycetes genomes: a test case for predicting lifestyles and emergence of pathogens.</title>
        <authorList>
            <person name="Haridas S."/>
            <person name="Albert R."/>
            <person name="Binder M."/>
            <person name="Bloem J."/>
            <person name="Labutti K."/>
            <person name="Salamov A."/>
            <person name="Andreopoulos B."/>
            <person name="Baker S."/>
            <person name="Barry K."/>
            <person name="Bills G."/>
            <person name="Bluhm B."/>
            <person name="Cannon C."/>
            <person name="Castanera R."/>
            <person name="Culley D."/>
            <person name="Daum C."/>
            <person name="Ezra D."/>
            <person name="Gonzalez J."/>
            <person name="Henrissat B."/>
            <person name="Kuo A."/>
            <person name="Liang C."/>
            <person name="Lipzen A."/>
            <person name="Lutzoni F."/>
            <person name="Magnuson J."/>
            <person name="Mondo S."/>
            <person name="Nolan M."/>
            <person name="Ohm R."/>
            <person name="Pangilinan J."/>
            <person name="Park H.-J."/>
            <person name="Ramirez L."/>
            <person name="Alfaro M."/>
            <person name="Sun H."/>
            <person name="Tritt A."/>
            <person name="Yoshinaga Y."/>
            <person name="Zwiers L.-H."/>
            <person name="Turgeon B."/>
            <person name="Goodwin S."/>
            <person name="Spatafora J."/>
            <person name="Crous P."/>
            <person name="Grigoriev I."/>
        </authorList>
    </citation>
    <scope>NUCLEOTIDE SEQUENCE</scope>
    <source>
        <strain evidence="6">CBS 260.36</strain>
    </source>
</reference>
<evidence type="ECO:0000313" key="6">
    <source>
        <dbReference type="EMBL" id="KAF2156986.1"/>
    </source>
</evidence>
<keyword evidence="2" id="KW-0521">NADP</keyword>
<dbReference type="PANTHER" id="PTHR43618:SF4">
    <property type="entry name" value="SHORT CHAIN DEHYDROGENASE_REDUCTASE FAMILY (AFU_ORTHOLOGUE AFUA_7G04540)"/>
    <property type="match status" value="1"/>
</dbReference>
<keyword evidence="3" id="KW-0560">Oxidoreductase</keyword>
<dbReference type="AlphaFoldDB" id="A0A9P4MRX3"/>
<comment type="caution">
    <text evidence="6">The sequence shown here is derived from an EMBL/GenBank/DDBJ whole genome shotgun (WGS) entry which is preliminary data.</text>
</comment>
<dbReference type="Gene3D" id="3.40.50.720">
    <property type="entry name" value="NAD(P)-binding Rossmann-like Domain"/>
    <property type="match status" value="1"/>
</dbReference>
<dbReference type="PANTHER" id="PTHR43618">
    <property type="entry name" value="7-ALPHA-HYDROXYSTEROID DEHYDROGENASE"/>
    <property type="match status" value="1"/>
</dbReference>
<dbReference type="EMBL" id="ML996081">
    <property type="protein sequence ID" value="KAF2156986.1"/>
    <property type="molecule type" value="Genomic_DNA"/>
</dbReference>
<evidence type="ECO:0000256" key="5">
    <source>
        <dbReference type="SAM" id="MobiDB-lite"/>
    </source>
</evidence>
<dbReference type="PROSITE" id="PS00061">
    <property type="entry name" value="ADH_SHORT"/>
    <property type="match status" value="1"/>
</dbReference>
<gene>
    <name evidence="6" type="ORF">K461DRAFT_220517</name>
</gene>
<feature type="compositionally biased region" description="Basic and acidic residues" evidence="5">
    <location>
        <begin position="240"/>
        <end position="264"/>
    </location>
</feature>
<protein>
    <submittedName>
        <fullName evidence="6">NAD(P)-binding protein</fullName>
    </submittedName>
</protein>
<dbReference type="InterPro" id="IPR052178">
    <property type="entry name" value="Sec_Metab_Biosynth_SDR"/>
</dbReference>
<evidence type="ECO:0000313" key="7">
    <source>
        <dbReference type="Proteomes" id="UP000799439"/>
    </source>
</evidence>
<dbReference type="PRINTS" id="PR00080">
    <property type="entry name" value="SDRFAMILY"/>
</dbReference>
<evidence type="ECO:0000256" key="4">
    <source>
        <dbReference type="RuleBase" id="RU000363"/>
    </source>
</evidence>
<feature type="region of interest" description="Disordered" evidence="5">
    <location>
        <begin position="234"/>
        <end position="264"/>
    </location>
</feature>
<dbReference type="SUPFAM" id="SSF51735">
    <property type="entry name" value="NAD(P)-binding Rossmann-fold domains"/>
    <property type="match status" value="1"/>
</dbReference>